<proteinExistence type="predicted"/>
<keyword evidence="3" id="KW-0378">Hydrolase</keyword>
<dbReference type="GO" id="GO:0016787">
    <property type="term" value="F:hydrolase activity"/>
    <property type="evidence" value="ECO:0007669"/>
    <property type="project" value="UniProtKB-KW"/>
</dbReference>
<feature type="domain" description="Beta-lactamase-related" evidence="2">
    <location>
        <begin position="20"/>
        <end position="218"/>
    </location>
</feature>
<dbReference type="InterPro" id="IPR001466">
    <property type="entry name" value="Beta-lactam-related"/>
</dbReference>
<organism evidence="3 4">
    <name type="scientific">Raineyella fluvialis</name>
    <dbReference type="NCBI Taxonomy" id="2662261"/>
    <lineage>
        <taxon>Bacteria</taxon>
        <taxon>Bacillati</taxon>
        <taxon>Actinomycetota</taxon>
        <taxon>Actinomycetes</taxon>
        <taxon>Propionibacteriales</taxon>
        <taxon>Propionibacteriaceae</taxon>
        <taxon>Raineyella</taxon>
    </lineage>
</organism>
<dbReference type="SUPFAM" id="SSF56601">
    <property type="entry name" value="beta-lactamase/transpeptidase-like"/>
    <property type="match status" value="1"/>
</dbReference>
<evidence type="ECO:0000313" key="3">
    <source>
        <dbReference type="EMBL" id="QGF23863.1"/>
    </source>
</evidence>
<dbReference type="InterPro" id="IPR050491">
    <property type="entry name" value="AmpC-like"/>
</dbReference>
<dbReference type="AlphaFoldDB" id="A0A5Q2FFH1"/>
<dbReference type="Proteomes" id="UP000386847">
    <property type="component" value="Chromosome"/>
</dbReference>
<keyword evidence="4" id="KW-1185">Reference proteome</keyword>
<feature type="region of interest" description="Disordered" evidence="1">
    <location>
        <begin position="201"/>
        <end position="227"/>
    </location>
</feature>
<dbReference type="EMBL" id="CP045725">
    <property type="protein sequence ID" value="QGF23863.1"/>
    <property type="molecule type" value="Genomic_DNA"/>
</dbReference>
<reference evidence="3 4" key="1">
    <citation type="submission" date="2019-10" db="EMBL/GenBank/DDBJ databases">
        <title>Genomic analysis of Raineyella sp. CBA3103.</title>
        <authorList>
            <person name="Roh S.W."/>
        </authorList>
    </citation>
    <scope>NUCLEOTIDE SEQUENCE [LARGE SCALE GENOMIC DNA]</scope>
    <source>
        <strain evidence="3 4">CBA3103</strain>
    </source>
</reference>
<evidence type="ECO:0000256" key="1">
    <source>
        <dbReference type="SAM" id="MobiDB-lite"/>
    </source>
</evidence>
<dbReference type="PANTHER" id="PTHR46825">
    <property type="entry name" value="D-ALANYL-D-ALANINE-CARBOXYPEPTIDASE/ENDOPEPTIDASE AMPH"/>
    <property type="match status" value="1"/>
</dbReference>
<evidence type="ECO:0000259" key="2">
    <source>
        <dbReference type="Pfam" id="PF00144"/>
    </source>
</evidence>
<accession>A0A5Q2FFH1</accession>
<sequence length="227" mass="23884">MTTLDPATVRILDHWLLRTQRSGRVPSVSAAVARAGDVVWAGAIGVLAPEPTAGATGTDGRTTDAASMATQTTRYRIGSITKPLVAVAVLQLVAEGRIELETPIADLLPDALSPKASVAHYLSHTSGLAAEPTGPWWERSPGPSWADLVASPPQVLTAPGRLHHYSNTGYAVLGHLLEVLEGEPWDAVVHRRVLAPSACIAPGRTPTAPVRPGWPSTRTRTSGTPSR</sequence>
<evidence type="ECO:0000313" key="4">
    <source>
        <dbReference type="Proteomes" id="UP000386847"/>
    </source>
</evidence>
<dbReference type="Pfam" id="PF00144">
    <property type="entry name" value="Beta-lactamase"/>
    <property type="match status" value="1"/>
</dbReference>
<dbReference type="PANTHER" id="PTHR46825:SF7">
    <property type="entry name" value="D-ALANYL-D-ALANINE CARBOXYPEPTIDASE"/>
    <property type="match status" value="1"/>
</dbReference>
<dbReference type="InterPro" id="IPR012338">
    <property type="entry name" value="Beta-lactam/transpept-like"/>
</dbReference>
<dbReference type="KEGG" id="rain:Rai3103_09450"/>
<protein>
    <submittedName>
        <fullName evidence="3">Serine hydrolase</fullName>
    </submittedName>
</protein>
<gene>
    <name evidence="3" type="ORF">Rai3103_09450</name>
</gene>
<feature type="compositionally biased region" description="Low complexity" evidence="1">
    <location>
        <begin position="215"/>
        <end position="227"/>
    </location>
</feature>
<name>A0A5Q2FFH1_9ACTN</name>
<dbReference type="Gene3D" id="3.40.710.10">
    <property type="entry name" value="DD-peptidase/beta-lactamase superfamily"/>
    <property type="match status" value="1"/>
</dbReference>